<protein>
    <submittedName>
        <fullName evidence="1">Uncharacterized protein</fullName>
    </submittedName>
</protein>
<dbReference type="Proteomes" id="UP000199088">
    <property type="component" value="Unassembled WGS sequence"/>
</dbReference>
<reference evidence="2" key="1">
    <citation type="submission" date="2016-10" db="EMBL/GenBank/DDBJ databases">
        <authorList>
            <person name="Varghese N."/>
            <person name="Submissions S."/>
        </authorList>
    </citation>
    <scope>NUCLEOTIDE SEQUENCE [LARGE SCALE GENOMIC DNA]</scope>
    <source>
        <strain evidence="2">DSM 45843</strain>
    </source>
</reference>
<accession>A0A1H0JNE1</accession>
<keyword evidence="2" id="KW-1185">Reference proteome</keyword>
<organism evidence="1 2">
    <name type="scientific">Klenkia soli</name>
    <dbReference type="NCBI Taxonomy" id="1052260"/>
    <lineage>
        <taxon>Bacteria</taxon>
        <taxon>Bacillati</taxon>
        <taxon>Actinomycetota</taxon>
        <taxon>Actinomycetes</taxon>
        <taxon>Geodermatophilales</taxon>
        <taxon>Geodermatophilaceae</taxon>
        <taxon>Klenkia</taxon>
    </lineage>
</organism>
<dbReference type="OrthoDB" id="4427109at2"/>
<evidence type="ECO:0000313" key="1">
    <source>
        <dbReference type="EMBL" id="SDO45268.1"/>
    </source>
</evidence>
<gene>
    <name evidence="1" type="ORF">SAMN05660199_02027</name>
</gene>
<dbReference type="AlphaFoldDB" id="A0A1H0JNE1"/>
<proteinExistence type="predicted"/>
<dbReference type="RefSeq" id="WP_131801715.1">
    <property type="nucleotide sequence ID" value="NZ_FNIR01000005.1"/>
</dbReference>
<sequence length="192" mass="20026">MRPGSFAEALSEEWSRWVLEHGLPEPPAALQDGESVPVAWWTGPDSAAVLHVRRWPPEDLQDADDSDEPWTEVDVQLFERVGDAWETGPSGGAGGWSAPTLTGLEVAADHADLGGVVGGSAGGLELIALWGEAGAAAATVEVEQDGVTTSRALTGTPGWVVVSGAVRGGFRARVRDASGRVLVEAVAPPEDW</sequence>
<dbReference type="EMBL" id="FNIR01000005">
    <property type="protein sequence ID" value="SDO45268.1"/>
    <property type="molecule type" value="Genomic_DNA"/>
</dbReference>
<dbReference type="STRING" id="1052260.SAMN05660199_02027"/>
<name>A0A1H0JNE1_9ACTN</name>
<evidence type="ECO:0000313" key="2">
    <source>
        <dbReference type="Proteomes" id="UP000199088"/>
    </source>
</evidence>